<accession>X0UAX2</accession>
<proteinExistence type="predicted"/>
<feature type="non-terminal residue" evidence="1">
    <location>
        <position position="34"/>
    </location>
</feature>
<dbReference type="EMBL" id="BARS01026645">
    <property type="protein sequence ID" value="GAG02949.1"/>
    <property type="molecule type" value="Genomic_DNA"/>
</dbReference>
<organism evidence="1">
    <name type="scientific">marine sediment metagenome</name>
    <dbReference type="NCBI Taxonomy" id="412755"/>
    <lineage>
        <taxon>unclassified sequences</taxon>
        <taxon>metagenomes</taxon>
        <taxon>ecological metagenomes</taxon>
    </lineage>
</organism>
<evidence type="ECO:0000313" key="1">
    <source>
        <dbReference type="EMBL" id="GAG02949.1"/>
    </source>
</evidence>
<reference evidence="1" key="1">
    <citation type="journal article" date="2014" name="Front. Microbiol.">
        <title>High frequency of phylogenetically diverse reductive dehalogenase-homologous genes in deep subseafloor sedimentary metagenomes.</title>
        <authorList>
            <person name="Kawai M."/>
            <person name="Futagami T."/>
            <person name="Toyoda A."/>
            <person name="Takaki Y."/>
            <person name="Nishi S."/>
            <person name="Hori S."/>
            <person name="Arai W."/>
            <person name="Tsubouchi T."/>
            <person name="Morono Y."/>
            <person name="Uchiyama I."/>
            <person name="Ito T."/>
            <person name="Fujiyama A."/>
            <person name="Inagaki F."/>
            <person name="Takami H."/>
        </authorList>
    </citation>
    <scope>NUCLEOTIDE SEQUENCE</scope>
    <source>
        <strain evidence="1">Expedition CK06-06</strain>
    </source>
</reference>
<comment type="caution">
    <text evidence="1">The sequence shown here is derived from an EMBL/GenBank/DDBJ whole genome shotgun (WGS) entry which is preliminary data.</text>
</comment>
<dbReference type="AlphaFoldDB" id="X0UAX2"/>
<gene>
    <name evidence="1" type="ORF">S01H1_41976</name>
</gene>
<protein>
    <submittedName>
        <fullName evidence="1">Uncharacterized protein</fullName>
    </submittedName>
</protein>
<name>X0UAX2_9ZZZZ</name>
<sequence>MEPSATLVNIPLLNPNEPEARIVSLVIQEGQFVE</sequence>